<dbReference type="InterPro" id="IPR052579">
    <property type="entry name" value="Zinc_finger_SWIM"/>
</dbReference>
<dbReference type="EMBL" id="JABSTR010000001">
    <property type="protein sequence ID" value="KAH9361931.1"/>
    <property type="molecule type" value="Genomic_DNA"/>
</dbReference>
<dbReference type="VEuPathDB" id="VectorBase:HLOH_054021"/>
<proteinExistence type="predicted"/>
<organism evidence="1 2">
    <name type="scientific">Haemaphysalis longicornis</name>
    <name type="common">Bush tick</name>
    <dbReference type="NCBI Taxonomy" id="44386"/>
    <lineage>
        <taxon>Eukaryota</taxon>
        <taxon>Metazoa</taxon>
        <taxon>Ecdysozoa</taxon>
        <taxon>Arthropoda</taxon>
        <taxon>Chelicerata</taxon>
        <taxon>Arachnida</taxon>
        <taxon>Acari</taxon>
        <taxon>Parasitiformes</taxon>
        <taxon>Ixodida</taxon>
        <taxon>Ixodoidea</taxon>
        <taxon>Ixodidae</taxon>
        <taxon>Haemaphysalinae</taxon>
        <taxon>Haemaphysalis</taxon>
    </lineage>
</organism>
<keyword evidence="2" id="KW-1185">Reference proteome</keyword>
<reference evidence="1 2" key="1">
    <citation type="journal article" date="2020" name="Cell">
        <title>Large-Scale Comparative Analyses of Tick Genomes Elucidate Their Genetic Diversity and Vector Capacities.</title>
        <authorList>
            <consortium name="Tick Genome and Microbiome Consortium (TIGMIC)"/>
            <person name="Jia N."/>
            <person name="Wang J."/>
            <person name="Shi W."/>
            <person name="Du L."/>
            <person name="Sun Y."/>
            <person name="Zhan W."/>
            <person name="Jiang J.F."/>
            <person name="Wang Q."/>
            <person name="Zhang B."/>
            <person name="Ji P."/>
            <person name="Bell-Sakyi L."/>
            <person name="Cui X.M."/>
            <person name="Yuan T.T."/>
            <person name="Jiang B.G."/>
            <person name="Yang W.F."/>
            <person name="Lam T.T."/>
            <person name="Chang Q.C."/>
            <person name="Ding S.J."/>
            <person name="Wang X.J."/>
            <person name="Zhu J.G."/>
            <person name="Ruan X.D."/>
            <person name="Zhao L."/>
            <person name="Wei J.T."/>
            <person name="Ye R.Z."/>
            <person name="Que T.C."/>
            <person name="Du C.H."/>
            <person name="Zhou Y.H."/>
            <person name="Cheng J.X."/>
            <person name="Dai P.F."/>
            <person name="Guo W.B."/>
            <person name="Han X.H."/>
            <person name="Huang E.J."/>
            <person name="Li L.F."/>
            <person name="Wei W."/>
            <person name="Gao Y.C."/>
            <person name="Liu J.Z."/>
            <person name="Shao H.Z."/>
            <person name="Wang X."/>
            <person name="Wang C.C."/>
            <person name="Yang T.C."/>
            <person name="Huo Q.B."/>
            <person name="Li W."/>
            <person name="Chen H.Y."/>
            <person name="Chen S.E."/>
            <person name="Zhou L.G."/>
            <person name="Ni X.B."/>
            <person name="Tian J.H."/>
            <person name="Sheng Y."/>
            <person name="Liu T."/>
            <person name="Pan Y.S."/>
            <person name="Xia L.Y."/>
            <person name="Li J."/>
            <person name="Zhao F."/>
            <person name="Cao W.C."/>
        </authorList>
    </citation>
    <scope>NUCLEOTIDE SEQUENCE [LARGE SCALE GENOMIC DNA]</scope>
    <source>
        <strain evidence="1">HaeL-2018</strain>
    </source>
</reference>
<accession>A0A9J6FG02</accession>
<sequence length="122" mass="13671">MAVSRDVQAPASYLIKGKNDSICKKKLWLVQFYSSVTKCIVCRTMKQECPAAIVVATRRASQALEITKADLNHNHEVSSQTFSFCPESRRLTSEEQEYVPLLLELNMPPSLVTSKLHETAGK</sequence>
<evidence type="ECO:0000313" key="2">
    <source>
        <dbReference type="Proteomes" id="UP000821853"/>
    </source>
</evidence>
<dbReference type="AlphaFoldDB" id="A0A9J6FG02"/>
<evidence type="ECO:0000313" key="1">
    <source>
        <dbReference type="EMBL" id="KAH9361931.1"/>
    </source>
</evidence>
<gene>
    <name evidence="1" type="ORF">HPB48_003660</name>
</gene>
<dbReference type="PANTHER" id="PTHR31569">
    <property type="entry name" value="SWIM-TYPE DOMAIN-CONTAINING PROTEIN"/>
    <property type="match status" value="1"/>
</dbReference>
<comment type="caution">
    <text evidence="1">The sequence shown here is derived from an EMBL/GenBank/DDBJ whole genome shotgun (WGS) entry which is preliminary data.</text>
</comment>
<protein>
    <submittedName>
        <fullName evidence="1">Uncharacterized protein</fullName>
    </submittedName>
</protein>
<dbReference type="PANTHER" id="PTHR31569:SF4">
    <property type="entry name" value="SWIM-TYPE DOMAIN-CONTAINING PROTEIN"/>
    <property type="match status" value="1"/>
</dbReference>
<dbReference type="Proteomes" id="UP000821853">
    <property type="component" value="Chromosome 1"/>
</dbReference>
<name>A0A9J6FG02_HAELO</name>